<dbReference type="PANTHER" id="PTHR24321:SF15">
    <property type="entry name" value="OXIDOREDUCTASE UCPA"/>
    <property type="match status" value="1"/>
</dbReference>
<evidence type="ECO:0000313" key="4">
    <source>
        <dbReference type="Proteomes" id="UP000581135"/>
    </source>
</evidence>
<dbReference type="InterPro" id="IPR002347">
    <property type="entry name" value="SDR_fam"/>
</dbReference>
<evidence type="ECO:0000313" key="3">
    <source>
        <dbReference type="EMBL" id="MBB3066118.1"/>
    </source>
</evidence>
<keyword evidence="4" id="KW-1185">Reference proteome</keyword>
<dbReference type="CDD" id="cd05233">
    <property type="entry name" value="SDR_c"/>
    <property type="match status" value="1"/>
</dbReference>
<proteinExistence type="inferred from homology"/>
<organism evidence="3 4">
    <name type="scientific">Limibacillus halophilus</name>
    <dbReference type="NCBI Taxonomy" id="1579333"/>
    <lineage>
        <taxon>Bacteria</taxon>
        <taxon>Pseudomonadati</taxon>
        <taxon>Pseudomonadota</taxon>
        <taxon>Alphaproteobacteria</taxon>
        <taxon>Rhodospirillales</taxon>
        <taxon>Rhodovibrionaceae</taxon>
        <taxon>Limibacillus</taxon>
    </lineage>
</organism>
<evidence type="ECO:0000256" key="2">
    <source>
        <dbReference type="ARBA" id="ARBA00023002"/>
    </source>
</evidence>
<dbReference type="AlphaFoldDB" id="A0A839SUW9"/>
<dbReference type="Pfam" id="PF13561">
    <property type="entry name" value="adh_short_C2"/>
    <property type="match status" value="1"/>
</dbReference>
<dbReference type="PANTHER" id="PTHR24321">
    <property type="entry name" value="DEHYDROGENASES, SHORT CHAIN"/>
    <property type="match status" value="1"/>
</dbReference>
<reference evidence="3 4" key="1">
    <citation type="submission" date="2020-08" db="EMBL/GenBank/DDBJ databases">
        <title>Genomic Encyclopedia of Type Strains, Phase III (KMG-III): the genomes of soil and plant-associated and newly described type strains.</title>
        <authorList>
            <person name="Whitman W."/>
        </authorList>
    </citation>
    <scope>NUCLEOTIDE SEQUENCE [LARGE SCALE GENOMIC DNA]</scope>
    <source>
        <strain evidence="3 4">CECT 8803</strain>
    </source>
</reference>
<dbReference type="PRINTS" id="PR00080">
    <property type="entry name" value="SDRFAMILY"/>
</dbReference>
<comment type="caution">
    <text evidence="3">The sequence shown here is derived from an EMBL/GenBank/DDBJ whole genome shotgun (WGS) entry which is preliminary data.</text>
</comment>
<dbReference type="FunFam" id="3.40.50.720:FF:000084">
    <property type="entry name" value="Short-chain dehydrogenase reductase"/>
    <property type="match status" value="1"/>
</dbReference>
<protein>
    <submittedName>
        <fullName evidence="3">NAD(P)-dependent dehydrogenase (Short-subunit alcohol dehydrogenase family)</fullName>
    </submittedName>
</protein>
<dbReference type="NCBIfam" id="NF005559">
    <property type="entry name" value="PRK07231.1"/>
    <property type="match status" value="1"/>
</dbReference>
<dbReference type="Gene3D" id="3.40.50.720">
    <property type="entry name" value="NAD(P)-binding Rossmann-like Domain"/>
    <property type="match status" value="1"/>
</dbReference>
<keyword evidence="2" id="KW-0560">Oxidoreductase</keyword>
<dbReference type="RefSeq" id="WP_183416930.1">
    <property type="nucleotide sequence ID" value="NZ_JACHXA010000006.1"/>
</dbReference>
<accession>A0A839SUW9</accession>
<dbReference type="PROSITE" id="PS00061">
    <property type="entry name" value="ADH_SHORT"/>
    <property type="match status" value="1"/>
</dbReference>
<comment type="similarity">
    <text evidence="1">Belongs to the short-chain dehydrogenases/reductases (SDR) family.</text>
</comment>
<evidence type="ECO:0000256" key="1">
    <source>
        <dbReference type="ARBA" id="ARBA00006484"/>
    </source>
</evidence>
<name>A0A839SUW9_9PROT</name>
<dbReference type="EMBL" id="JACHXA010000006">
    <property type="protein sequence ID" value="MBB3066118.1"/>
    <property type="molecule type" value="Genomic_DNA"/>
</dbReference>
<dbReference type="InterPro" id="IPR020904">
    <property type="entry name" value="Sc_DH/Rdtase_CS"/>
</dbReference>
<dbReference type="Proteomes" id="UP000581135">
    <property type="component" value="Unassembled WGS sequence"/>
</dbReference>
<sequence length="252" mass="25888">MRLSEKRAIVTGAAGDIGKAIMAAFLREGAQVIGMDHDRQGLTEAVAEVSVIAPERAGPPIVCDISRASDVQSAVAAAAQAMGGVDLLVNNAAAVSAHATVVDINLEDWDRALAVNLTGAMLLSREAIPHMRKAGGGVIINVASQLGQRARPGRAAYGATKAALIHLSRIMALDHAAEGIRVNSLSPGAIMTGRVERRYGGREAAEKALAPAHPLGRLGTADEIAAAALYLASEESAFMTGADLRLDGGFAA</sequence>
<dbReference type="GO" id="GO:0016491">
    <property type="term" value="F:oxidoreductase activity"/>
    <property type="evidence" value="ECO:0007669"/>
    <property type="project" value="UniProtKB-KW"/>
</dbReference>
<dbReference type="PRINTS" id="PR00081">
    <property type="entry name" value="GDHRDH"/>
</dbReference>
<dbReference type="InterPro" id="IPR036291">
    <property type="entry name" value="NAD(P)-bd_dom_sf"/>
</dbReference>
<gene>
    <name evidence="3" type="ORF">FHR98_002421</name>
</gene>
<dbReference type="SUPFAM" id="SSF51735">
    <property type="entry name" value="NAD(P)-binding Rossmann-fold domains"/>
    <property type="match status" value="1"/>
</dbReference>